<evidence type="ECO:0008006" key="3">
    <source>
        <dbReference type="Google" id="ProtNLM"/>
    </source>
</evidence>
<evidence type="ECO:0000313" key="2">
    <source>
        <dbReference type="Proteomes" id="UP000639859"/>
    </source>
</evidence>
<dbReference type="Proteomes" id="UP000639859">
    <property type="component" value="Unassembled WGS sequence"/>
</dbReference>
<keyword evidence="2" id="KW-1185">Reference proteome</keyword>
<gene>
    <name evidence="1" type="ORF">I4Q42_25170</name>
</gene>
<comment type="caution">
    <text evidence="1">The sequence shown here is derived from an EMBL/GenBank/DDBJ whole genome shotgun (WGS) entry which is preliminary data.</text>
</comment>
<accession>A0ABS0T525</accession>
<proteinExistence type="predicted"/>
<name>A0ABS0T525_9CAUL</name>
<dbReference type="RefSeq" id="WP_198578859.1">
    <property type="nucleotide sequence ID" value="NZ_JADWOX010000033.1"/>
</dbReference>
<protein>
    <recommendedName>
        <fullName evidence="3">DUF4304 domain-containing protein</fullName>
    </recommendedName>
</protein>
<dbReference type="EMBL" id="JADWOX010000033">
    <property type="protein sequence ID" value="MBI1686975.1"/>
    <property type="molecule type" value="Genomic_DNA"/>
</dbReference>
<sequence length="164" mass="18969">MAKSGRALLKKELTLYVLSELKALGFVQASPTDEQKKDRQFGWRHPLGLWRLEGDTTSWIFALQFGKYGNAAVQPYFGKIENIRFEEIGNSGLEPGILDYQEHFTICTHRLWLGMFQVKRRFGSELQISDYERTAKKIAAFFPKVRAIIEGRSRGSWHIVRFTP</sequence>
<evidence type="ECO:0000313" key="1">
    <source>
        <dbReference type="EMBL" id="MBI1686975.1"/>
    </source>
</evidence>
<organism evidence="1 2">
    <name type="scientific">Caulobacter hibisci</name>
    <dbReference type="NCBI Taxonomy" id="2035993"/>
    <lineage>
        <taxon>Bacteria</taxon>
        <taxon>Pseudomonadati</taxon>
        <taxon>Pseudomonadota</taxon>
        <taxon>Alphaproteobacteria</taxon>
        <taxon>Caulobacterales</taxon>
        <taxon>Caulobacteraceae</taxon>
        <taxon>Caulobacter</taxon>
    </lineage>
</organism>
<reference evidence="1 2" key="1">
    <citation type="submission" date="2020-11" db="EMBL/GenBank/DDBJ databases">
        <title>genome sequence of strain KACC 18849.</title>
        <authorList>
            <person name="Gao J."/>
            <person name="Zhang X."/>
        </authorList>
    </citation>
    <scope>NUCLEOTIDE SEQUENCE [LARGE SCALE GENOMIC DNA]</scope>
    <source>
        <strain evidence="1 2">KACC 18849</strain>
    </source>
</reference>